<dbReference type="EC" id="3.1.1.4" evidence="1"/>
<gene>
    <name evidence="11" type="ORF">BOKJ2_LOCUS6277</name>
</gene>
<feature type="repeat" description="ANK" evidence="7">
    <location>
        <begin position="441"/>
        <end position="473"/>
    </location>
</feature>
<dbReference type="AlphaFoldDB" id="A0A811KHQ7"/>
<evidence type="ECO:0000256" key="9">
    <source>
        <dbReference type="SAM" id="MobiDB-lite"/>
    </source>
</evidence>
<evidence type="ECO:0000313" key="12">
    <source>
        <dbReference type="Proteomes" id="UP000614601"/>
    </source>
</evidence>
<dbReference type="SUPFAM" id="SSF48403">
    <property type="entry name" value="Ankyrin repeat"/>
    <property type="match status" value="1"/>
</dbReference>
<feature type="domain" description="PNPLA" evidence="10">
    <location>
        <begin position="593"/>
        <end position="773"/>
    </location>
</feature>
<dbReference type="InterPro" id="IPR036770">
    <property type="entry name" value="Ankyrin_rpt-contain_sf"/>
</dbReference>
<evidence type="ECO:0000256" key="4">
    <source>
        <dbReference type="ARBA" id="ARBA00023043"/>
    </source>
</evidence>
<comment type="catalytic activity">
    <reaction evidence="6">
        <text>a 1,2-diacyl-sn-glycero-3-phosphocholine + H2O = a 1-acyl-sn-glycero-3-phosphocholine + a fatty acid + H(+)</text>
        <dbReference type="Rhea" id="RHEA:15801"/>
        <dbReference type="ChEBI" id="CHEBI:15377"/>
        <dbReference type="ChEBI" id="CHEBI:15378"/>
        <dbReference type="ChEBI" id="CHEBI:28868"/>
        <dbReference type="ChEBI" id="CHEBI:57643"/>
        <dbReference type="ChEBI" id="CHEBI:58168"/>
        <dbReference type="EC" id="3.1.1.4"/>
    </reaction>
    <physiologicalReaction direction="left-to-right" evidence="6">
        <dbReference type="Rhea" id="RHEA:15802"/>
    </physiologicalReaction>
</comment>
<accession>A0A811KHQ7</accession>
<feature type="active site" description="Nucleophile" evidence="8">
    <location>
        <position position="631"/>
    </location>
</feature>
<dbReference type="GO" id="GO:0047499">
    <property type="term" value="F:calcium-independent phospholipase A2 activity"/>
    <property type="evidence" value="ECO:0007669"/>
    <property type="project" value="InterPro"/>
</dbReference>
<dbReference type="GO" id="GO:2000304">
    <property type="term" value="P:positive regulation of ceramide biosynthetic process"/>
    <property type="evidence" value="ECO:0007669"/>
    <property type="project" value="TreeGrafter"/>
</dbReference>
<dbReference type="PANTHER" id="PTHR24139">
    <property type="entry name" value="CALCIUM-INDEPENDENT PHOSPHOLIPASE A2"/>
    <property type="match status" value="1"/>
</dbReference>
<feature type="repeat" description="ANK" evidence="7">
    <location>
        <begin position="238"/>
        <end position="270"/>
    </location>
</feature>
<reference evidence="11" key="1">
    <citation type="submission" date="2020-09" db="EMBL/GenBank/DDBJ databases">
        <authorList>
            <person name="Kikuchi T."/>
        </authorList>
    </citation>
    <scope>NUCLEOTIDE SEQUENCE</scope>
    <source>
        <strain evidence="11">SH1</strain>
    </source>
</reference>
<dbReference type="Gene3D" id="1.25.40.20">
    <property type="entry name" value="Ankyrin repeat-containing domain"/>
    <property type="match status" value="2"/>
</dbReference>
<dbReference type="Pfam" id="PF12796">
    <property type="entry name" value="Ank_2"/>
    <property type="match status" value="2"/>
</dbReference>
<proteinExistence type="predicted"/>
<evidence type="ECO:0000256" key="6">
    <source>
        <dbReference type="ARBA" id="ARBA00023422"/>
    </source>
</evidence>
<feature type="short sequence motif" description="GXGXXG" evidence="8">
    <location>
        <begin position="597"/>
        <end position="602"/>
    </location>
</feature>
<dbReference type="PANTHER" id="PTHR24139:SF34">
    <property type="entry name" value="85_88 KDA CALCIUM-INDEPENDENT PHOSPHOLIPASE A2"/>
    <property type="match status" value="1"/>
</dbReference>
<dbReference type="InterPro" id="IPR002110">
    <property type="entry name" value="Ankyrin_rpt"/>
</dbReference>
<dbReference type="InterPro" id="IPR047148">
    <property type="entry name" value="PLPL9"/>
</dbReference>
<dbReference type="Proteomes" id="UP000614601">
    <property type="component" value="Unassembled WGS sequence"/>
</dbReference>
<feature type="short sequence motif" description="GXSXG" evidence="8">
    <location>
        <begin position="629"/>
        <end position="633"/>
    </location>
</feature>
<dbReference type="PROSITE" id="PS50088">
    <property type="entry name" value="ANK_REPEAT"/>
    <property type="match status" value="3"/>
</dbReference>
<organism evidence="11 12">
    <name type="scientific">Bursaphelenchus okinawaensis</name>
    <dbReference type="NCBI Taxonomy" id="465554"/>
    <lineage>
        <taxon>Eukaryota</taxon>
        <taxon>Metazoa</taxon>
        <taxon>Ecdysozoa</taxon>
        <taxon>Nematoda</taxon>
        <taxon>Chromadorea</taxon>
        <taxon>Rhabditida</taxon>
        <taxon>Tylenchina</taxon>
        <taxon>Tylenchomorpha</taxon>
        <taxon>Aphelenchoidea</taxon>
        <taxon>Aphelenchoididae</taxon>
        <taxon>Bursaphelenchus</taxon>
    </lineage>
</organism>
<sequence>MQFQMSFAAGLEDNIFADVGGDHGEESDEVNQTPPPSPEANKRDIDKPGLFSLAQVQIKLNELWSTTRERIFGEDYWIPSDSFDVVGFPSEFLKLHKTVYPPHAKESSHSVTLKVVQCIAKPDIPNLRILNHVVYTHYSSGEKETLSLFRTEDLGEAMDFCRRCEECRALFKMLGFSKDICKQIRDLTNKLQSHPLWRMVHISIACGRTDVFTDDGYEYLQKMGYTSDDLVKPIASPEGQYPLMMAIESNQPEIVKFLIKLGADITARDLNGNSCLHYAALASTQMIEIVWSCPEAKELLNCLNNDRLTPALLAIRNANPFCLKLLINLGAEINLRVAGKNPLFEAVQSKGKTIEVIKAILEAQPQIINETEEATGNNVLHSAMYKMPLLGLLNLRHKELDLNGKNKAGLTPLHLYCSRGDVGMIITITSYGCDLNAKDRNGNTALHVAVSKSKIVITRLLLSLGADPNVINNHGDSPRHLAAKLNEEDLLKTLVICGAKRCPHSKSGCVSGCVNERSVRFLSRTSVSSEATVAPSPRSLATIEKIEHREEHLDHPWNRLHEVEHQAIFEEMIEFLNKMIEQKKENNKKLCVLSLDGGGIRGLVIVQILLEIERVMGEPIFPYFDWIAGTSTGALVATGMCQGKTLRQCQMVYLRFKDLIFDGWVRPYKPLILETFIKVEMGEDTLMSDLIHPRLMFTTTRADVFPVQLEYMRNYRLPLSDEENIEIGYNRPRDLHLWKALRRTSAAPTYFSCAENRYIDGGIISNNPTLDLMGEIQMHNTVSKHLKRDQEVEIGCILSIGTGVIPTIPMDAGQLDLSSNPYSSAVAIKNLGIILVDQVTATEGAPVARASSWCINQRIPYFRFSSPLFKDIAMDTTDDLVLARMMWDAMEYMYRHHSYIDKLCTLLKKLGHSELRKRLFLTEEEEHELLKDIEQRKNEKKNRDIKEAPPMETEDAKKDKKDVKDDKNESNVKKSENESTGKDPKNDEKIGQNTDDSKKTEKKDEAKAGTKEHKNEQKEVQKDAEQTNADGKDASKEVEEEVQDTRPSRNTSANPKADGNEDEVFEDEKNEQNQET</sequence>
<dbReference type="PROSITE" id="PS50297">
    <property type="entry name" value="ANK_REP_REGION"/>
    <property type="match status" value="3"/>
</dbReference>
<dbReference type="GO" id="GO:0016042">
    <property type="term" value="P:lipid catabolic process"/>
    <property type="evidence" value="ECO:0007669"/>
    <property type="project" value="UniProtKB-UniRule"/>
</dbReference>
<dbReference type="Proteomes" id="UP000783686">
    <property type="component" value="Unassembled WGS sequence"/>
</dbReference>
<dbReference type="EMBL" id="CAJFDH010000003">
    <property type="protein sequence ID" value="CAD5215806.1"/>
    <property type="molecule type" value="Genomic_DNA"/>
</dbReference>
<evidence type="ECO:0000256" key="8">
    <source>
        <dbReference type="PROSITE-ProRule" id="PRU01161"/>
    </source>
</evidence>
<comment type="caution">
    <text evidence="11">The sequence shown here is derived from an EMBL/GenBank/DDBJ whole genome shotgun (WGS) entry which is preliminary data.</text>
</comment>
<keyword evidence="8" id="KW-0442">Lipid degradation</keyword>
<dbReference type="GO" id="GO:0052816">
    <property type="term" value="F:long-chain fatty acyl-CoA hydrolase activity"/>
    <property type="evidence" value="ECO:0007669"/>
    <property type="project" value="TreeGrafter"/>
</dbReference>
<feature type="region of interest" description="Disordered" evidence="9">
    <location>
        <begin position="935"/>
        <end position="1076"/>
    </location>
</feature>
<keyword evidence="5 8" id="KW-0443">Lipid metabolism</keyword>
<evidence type="ECO:0000259" key="10">
    <source>
        <dbReference type="PROSITE" id="PS51635"/>
    </source>
</evidence>
<protein>
    <recommendedName>
        <fullName evidence="1">phospholipase A2</fullName>
        <ecNumber evidence="1">3.1.1.4</ecNumber>
    </recommendedName>
</protein>
<dbReference type="SMART" id="SM00248">
    <property type="entry name" value="ANK"/>
    <property type="match status" value="7"/>
</dbReference>
<evidence type="ECO:0000313" key="11">
    <source>
        <dbReference type="EMBL" id="CAD5215806.1"/>
    </source>
</evidence>
<dbReference type="EMBL" id="CAJFCW020000003">
    <property type="protein sequence ID" value="CAG9104807.1"/>
    <property type="molecule type" value="Genomic_DNA"/>
</dbReference>
<evidence type="ECO:0000256" key="1">
    <source>
        <dbReference type="ARBA" id="ARBA00013278"/>
    </source>
</evidence>
<keyword evidence="2" id="KW-0677">Repeat</keyword>
<dbReference type="Pfam" id="PF01734">
    <property type="entry name" value="Patatin"/>
    <property type="match status" value="1"/>
</dbReference>
<keyword evidence="3 8" id="KW-0378">Hydrolase</keyword>
<evidence type="ECO:0000256" key="3">
    <source>
        <dbReference type="ARBA" id="ARBA00022801"/>
    </source>
</evidence>
<feature type="active site" description="Proton acceptor" evidence="8">
    <location>
        <position position="760"/>
    </location>
</feature>
<dbReference type="InterPro" id="IPR016035">
    <property type="entry name" value="Acyl_Trfase/lysoPLipase"/>
</dbReference>
<dbReference type="SUPFAM" id="SSF52151">
    <property type="entry name" value="FabD/lysophospholipase-like"/>
    <property type="match status" value="1"/>
</dbReference>
<evidence type="ECO:0000256" key="7">
    <source>
        <dbReference type="PROSITE-ProRule" id="PRU00023"/>
    </source>
</evidence>
<keyword evidence="12" id="KW-1185">Reference proteome</keyword>
<dbReference type="PROSITE" id="PS51635">
    <property type="entry name" value="PNPLA"/>
    <property type="match status" value="1"/>
</dbReference>
<dbReference type="GO" id="GO:0005739">
    <property type="term" value="C:mitochondrion"/>
    <property type="evidence" value="ECO:0007669"/>
    <property type="project" value="TreeGrafter"/>
</dbReference>
<feature type="region of interest" description="Disordered" evidence="9">
    <location>
        <begin position="18"/>
        <end position="46"/>
    </location>
</feature>
<name>A0A811KHQ7_9BILA</name>
<feature type="repeat" description="ANK" evidence="7">
    <location>
        <begin position="408"/>
        <end position="440"/>
    </location>
</feature>
<dbReference type="OrthoDB" id="10021675at2759"/>
<feature type="short sequence motif" description="DGA/G" evidence="8">
    <location>
        <begin position="760"/>
        <end position="762"/>
    </location>
</feature>
<evidence type="ECO:0000256" key="2">
    <source>
        <dbReference type="ARBA" id="ARBA00022737"/>
    </source>
</evidence>
<dbReference type="Gene3D" id="3.40.1090.10">
    <property type="entry name" value="Cytosolic phospholipase A2 catalytic domain"/>
    <property type="match status" value="1"/>
</dbReference>
<dbReference type="InterPro" id="IPR002641">
    <property type="entry name" value="PNPLA_dom"/>
</dbReference>
<keyword evidence="4 7" id="KW-0040">ANK repeat</keyword>
<feature type="compositionally biased region" description="Basic and acidic residues" evidence="9">
    <location>
        <begin position="935"/>
        <end position="1047"/>
    </location>
</feature>
<evidence type="ECO:0000256" key="5">
    <source>
        <dbReference type="ARBA" id="ARBA00023098"/>
    </source>
</evidence>
<feature type="compositionally biased region" description="Acidic residues" evidence="9">
    <location>
        <begin position="1060"/>
        <end position="1069"/>
    </location>
</feature>